<keyword evidence="2" id="KW-1185">Reference proteome</keyword>
<name>A0AA86N001_9BACT</name>
<accession>A0AA86N001</accession>
<protein>
    <recommendedName>
        <fullName evidence="3">DUF4160 domain-containing protein</fullName>
    </recommendedName>
</protein>
<evidence type="ECO:0000313" key="1">
    <source>
        <dbReference type="EMBL" id="CAI4032169.1"/>
    </source>
</evidence>
<dbReference type="Pfam" id="PF13711">
    <property type="entry name" value="DUF4160"/>
    <property type="match status" value="1"/>
</dbReference>
<gene>
    <name evidence="1" type="ORF">DNFV4_02597</name>
</gene>
<dbReference type="EMBL" id="OX365700">
    <property type="protein sequence ID" value="CAI4032169.1"/>
    <property type="molecule type" value="Genomic_DNA"/>
</dbReference>
<proteinExistence type="predicted"/>
<dbReference type="AlphaFoldDB" id="A0AA86N001"/>
<evidence type="ECO:0000313" key="2">
    <source>
        <dbReference type="Proteomes" id="UP001179121"/>
    </source>
</evidence>
<dbReference type="Proteomes" id="UP001179121">
    <property type="component" value="Chromosome"/>
</dbReference>
<dbReference type="KEGG" id="nti:DNFV4_02597"/>
<dbReference type="InterPro" id="IPR025427">
    <property type="entry name" value="DUF4160"/>
</dbReference>
<reference evidence="1" key="1">
    <citation type="submission" date="2022-10" db="EMBL/GenBank/DDBJ databases">
        <authorList>
            <person name="Koch H."/>
        </authorList>
    </citation>
    <scope>NUCLEOTIDE SEQUENCE</scope>
    <source>
        <strain evidence="1">DNF</strain>
    </source>
</reference>
<evidence type="ECO:0008006" key="3">
    <source>
        <dbReference type="Google" id="ProtNLM"/>
    </source>
</evidence>
<dbReference type="RefSeq" id="WP_289268914.1">
    <property type="nucleotide sequence ID" value="NZ_OX365700.1"/>
</dbReference>
<organism evidence="1 2">
    <name type="scientific">Nitrospira tepida</name>
    <dbReference type="NCBI Taxonomy" id="2973512"/>
    <lineage>
        <taxon>Bacteria</taxon>
        <taxon>Pseudomonadati</taxon>
        <taxon>Nitrospirota</taxon>
        <taxon>Nitrospiria</taxon>
        <taxon>Nitrospirales</taxon>
        <taxon>Nitrospiraceae</taxon>
        <taxon>Nitrospira</taxon>
    </lineage>
</organism>
<sequence>MPTVLRVKGYRFFFFSLEGKEPPHIHVEQAERYAKLWLDPVSIARAKGFRSSELTDILHIVQNNQQLFREQWHEYFGHKI</sequence>